<dbReference type="AlphaFoldDB" id="A0AB39YGC3"/>
<dbReference type="EMBL" id="CP165727">
    <property type="protein sequence ID" value="XDV68546.1"/>
    <property type="molecule type" value="Genomic_DNA"/>
</dbReference>
<reference evidence="2" key="1">
    <citation type="submission" date="2024-08" db="EMBL/GenBank/DDBJ databases">
        <authorList>
            <person name="Yu S.T."/>
        </authorList>
    </citation>
    <scope>NUCLEOTIDE SEQUENCE</scope>
    <source>
        <strain evidence="2">R33</strain>
    </source>
</reference>
<dbReference type="RefSeq" id="WP_369780046.1">
    <property type="nucleotide sequence ID" value="NZ_CP165727.1"/>
</dbReference>
<sequence length="46" mass="5063">MNEIITAAADILTIIGSALTITLEIRHARMEARKADRGDAHEDTQE</sequence>
<name>A0AB39YGC3_9ACTN</name>
<accession>A0AB39YGC3</accession>
<keyword evidence="1" id="KW-0812">Transmembrane</keyword>
<gene>
    <name evidence="2" type="ORF">AB5J51_39500</name>
</gene>
<evidence type="ECO:0000313" key="2">
    <source>
        <dbReference type="EMBL" id="XDV68546.1"/>
    </source>
</evidence>
<keyword evidence="1" id="KW-0472">Membrane</keyword>
<proteinExistence type="predicted"/>
<keyword evidence="1" id="KW-1133">Transmembrane helix</keyword>
<organism evidence="2">
    <name type="scientific">Streptomyces sp. R33</name>
    <dbReference type="NCBI Taxonomy" id="3238629"/>
    <lineage>
        <taxon>Bacteria</taxon>
        <taxon>Bacillati</taxon>
        <taxon>Actinomycetota</taxon>
        <taxon>Actinomycetes</taxon>
        <taxon>Kitasatosporales</taxon>
        <taxon>Streptomycetaceae</taxon>
        <taxon>Streptomyces</taxon>
    </lineage>
</organism>
<protein>
    <submittedName>
        <fullName evidence="2">Uncharacterized protein</fullName>
    </submittedName>
</protein>
<evidence type="ECO:0000256" key="1">
    <source>
        <dbReference type="SAM" id="Phobius"/>
    </source>
</evidence>
<feature type="transmembrane region" description="Helical" evidence="1">
    <location>
        <begin position="6"/>
        <end position="25"/>
    </location>
</feature>